<name>A0A9N9NK97_9GLOM</name>
<reference evidence="2" key="1">
    <citation type="submission" date="2021-06" db="EMBL/GenBank/DDBJ databases">
        <authorList>
            <person name="Kallberg Y."/>
            <person name="Tangrot J."/>
            <person name="Rosling A."/>
        </authorList>
    </citation>
    <scope>NUCLEOTIDE SEQUENCE</scope>
    <source>
        <strain evidence="2">FL966</strain>
    </source>
</reference>
<dbReference type="Proteomes" id="UP000789759">
    <property type="component" value="Unassembled WGS sequence"/>
</dbReference>
<proteinExistence type="predicted"/>
<sequence>MLTISVLLVSALSSIIVLSSPCPYPAHIFTSREWQTIIDKNPYSVKNLVLPSEILSSLRNASADSLEGKTHFFSISDSEIGRAVSRTFNDMCSSVPDVSPAKTSEDEHCFKFGAATRPDFSCLVNGIPILNSEIKPLGCTPLQQQKDKLKVQLRGRKSINQLLRTKGGPDETVMLTNQGDLVESYVMDLKYNDLYHLWLFMTT</sequence>
<dbReference type="AlphaFoldDB" id="A0A9N9NK97"/>
<evidence type="ECO:0000313" key="2">
    <source>
        <dbReference type="EMBL" id="CAG8745750.1"/>
    </source>
</evidence>
<protein>
    <submittedName>
        <fullName evidence="2">17312_t:CDS:1</fullName>
    </submittedName>
</protein>
<feature type="chain" id="PRO_5040223465" evidence="1">
    <location>
        <begin position="20"/>
        <end position="203"/>
    </location>
</feature>
<comment type="caution">
    <text evidence="2">The sequence shown here is derived from an EMBL/GenBank/DDBJ whole genome shotgun (WGS) entry which is preliminary data.</text>
</comment>
<keyword evidence="1" id="KW-0732">Signal</keyword>
<gene>
    <name evidence="2" type="ORF">CPELLU_LOCUS14366</name>
</gene>
<feature type="signal peptide" evidence="1">
    <location>
        <begin position="1"/>
        <end position="19"/>
    </location>
</feature>
<dbReference type="OrthoDB" id="2440309at2759"/>
<organism evidence="2 3">
    <name type="scientific">Cetraspora pellucida</name>
    <dbReference type="NCBI Taxonomy" id="1433469"/>
    <lineage>
        <taxon>Eukaryota</taxon>
        <taxon>Fungi</taxon>
        <taxon>Fungi incertae sedis</taxon>
        <taxon>Mucoromycota</taxon>
        <taxon>Glomeromycotina</taxon>
        <taxon>Glomeromycetes</taxon>
        <taxon>Diversisporales</taxon>
        <taxon>Gigasporaceae</taxon>
        <taxon>Cetraspora</taxon>
    </lineage>
</organism>
<keyword evidence="3" id="KW-1185">Reference proteome</keyword>
<evidence type="ECO:0000313" key="3">
    <source>
        <dbReference type="Proteomes" id="UP000789759"/>
    </source>
</evidence>
<dbReference type="EMBL" id="CAJVQA010016908">
    <property type="protein sequence ID" value="CAG8745750.1"/>
    <property type="molecule type" value="Genomic_DNA"/>
</dbReference>
<evidence type="ECO:0000256" key="1">
    <source>
        <dbReference type="SAM" id="SignalP"/>
    </source>
</evidence>
<accession>A0A9N9NK97</accession>